<keyword evidence="3" id="KW-1185">Reference proteome</keyword>
<reference evidence="2" key="1">
    <citation type="submission" date="2021-02" db="EMBL/GenBank/DDBJ databases">
        <authorList>
            <person name="Dougan E. K."/>
            <person name="Rhodes N."/>
            <person name="Thang M."/>
            <person name="Chan C."/>
        </authorList>
    </citation>
    <scope>NUCLEOTIDE SEQUENCE</scope>
</reference>
<dbReference type="AlphaFoldDB" id="A0A812QD23"/>
<keyword evidence="1" id="KW-0812">Transmembrane</keyword>
<keyword evidence="1" id="KW-1133">Transmembrane helix</keyword>
<dbReference type="EMBL" id="CAJNDS010002246">
    <property type="protein sequence ID" value="CAE7390882.1"/>
    <property type="molecule type" value="Genomic_DNA"/>
</dbReference>
<evidence type="ECO:0000313" key="2">
    <source>
        <dbReference type="EMBL" id="CAE7390882.1"/>
    </source>
</evidence>
<accession>A0A812QD23</accession>
<organism evidence="2 3">
    <name type="scientific">Symbiodinium natans</name>
    <dbReference type="NCBI Taxonomy" id="878477"/>
    <lineage>
        <taxon>Eukaryota</taxon>
        <taxon>Sar</taxon>
        <taxon>Alveolata</taxon>
        <taxon>Dinophyceae</taxon>
        <taxon>Suessiales</taxon>
        <taxon>Symbiodiniaceae</taxon>
        <taxon>Symbiodinium</taxon>
    </lineage>
</organism>
<feature type="transmembrane region" description="Helical" evidence="1">
    <location>
        <begin position="12"/>
        <end position="30"/>
    </location>
</feature>
<evidence type="ECO:0000313" key="3">
    <source>
        <dbReference type="Proteomes" id="UP000604046"/>
    </source>
</evidence>
<keyword evidence="1" id="KW-0472">Membrane</keyword>
<protein>
    <submittedName>
        <fullName evidence="2">Uncharacterized protein</fullName>
    </submittedName>
</protein>
<comment type="caution">
    <text evidence="2">The sequence shown here is derived from an EMBL/GenBank/DDBJ whole genome shotgun (WGS) entry which is preliminary data.</text>
</comment>
<gene>
    <name evidence="2" type="ORF">SNAT2548_LOCUS21305</name>
</gene>
<name>A0A812QD23_9DINO</name>
<sequence>MDRAECSRRLLLCFLVGWGGILLVWIAFFYGNWPVISIADADVCPIGSSLGGEDTCNATRREGQCYGGTLESPCRCAEGYQPRVTRFTLSWEAYHFRCCSSSGGEGPVACGDPSLLAVLAPLCLGAGVVGCIACIYLINCAKPIVEGSRPEDSAAASPVPRDGAKLHDSVEMRRWAVTLSDLQQFRRLVLQAVRDGRIKPTDRDPFDPSDFVKGPSMYTVTEQYIKPVTEAAGKMSWALMKHPDGIDCDLFITHGWAEGVFEFADKVTYCWPRGATAAYVCFLSNPQNLDIGHLIASPEESPFARALTASQQMLVVPNHQASIYTRIWCVYEAFLAYTLKKPIRTALSPVLHFWPRVLRVFFACVAAHGLGFLGRNPKPYTLHPTP</sequence>
<proteinExistence type="predicted"/>
<evidence type="ECO:0000256" key="1">
    <source>
        <dbReference type="SAM" id="Phobius"/>
    </source>
</evidence>
<dbReference type="OrthoDB" id="10444796at2759"/>
<dbReference type="Proteomes" id="UP000604046">
    <property type="component" value="Unassembled WGS sequence"/>
</dbReference>
<feature type="transmembrane region" description="Helical" evidence="1">
    <location>
        <begin position="115"/>
        <end position="138"/>
    </location>
</feature>